<evidence type="ECO:0000313" key="1">
    <source>
        <dbReference type="EMBL" id="MCJ8147147.1"/>
    </source>
</evidence>
<comment type="caution">
    <text evidence="1">The sequence shown here is derived from an EMBL/GenBank/DDBJ whole genome shotgun (WGS) entry which is preliminary data.</text>
</comment>
<sequence>MIDARKYIASRLAPKKYGEASLIDAPTEEEQKYREIIITRRIVDAQLSDLLDELENEEI</sequence>
<reference evidence="1" key="1">
    <citation type="submission" date="2022-02" db="EMBL/GenBank/DDBJ databases">
        <title>Acinetobacter A3.8 sp. nov., isolated from Sediment (Zhairuo Island).</title>
        <authorList>
            <person name="Zheng K."/>
        </authorList>
    </citation>
    <scope>NUCLEOTIDE SEQUENCE</scope>
    <source>
        <strain evidence="1">A3.8</strain>
    </source>
</reference>
<organism evidence="1 2">
    <name type="scientific">Acinetobacter sedimenti</name>
    <dbReference type="NCBI Taxonomy" id="2919922"/>
    <lineage>
        <taxon>Bacteria</taxon>
        <taxon>Pseudomonadati</taxon>
        <taxon>Pseudomonadota</taxon>
        <taxon>Gammaproteobacteria</taxon>
        <taxon>Moraxellales</taxon>
        <taxon>Moraxellaceae</taxon>
        <taxon>Acinetobacter</taxon>
    </lineage>
</organism>
<gene>
    <name evidence="1" type="ORF">MKI79_09605</name>
</gene>
<evidence type="ECO:0000313" key="2">
    <source>
        <dbReference type="Proteomes" id="UP001139701"/>
    </source>
</evidence>
<dbReference type="EMBL" id="JAKUML010000015">
    <property type="protein sequence ID" value="MCJ8147147.1"/>
    <property type="molecule type" value="Genomic_DNA"/>
</dbReference>
<name>A0A9X1WZU3_9GAMM</name>
<protein>
    <submittedName>
        <fullName evidence="1">Uncharacterized protein</fullName>
    </submittedName>
</protein>
<keyword evidence="2" id="KW-1185">Reference proteome</keyword>
<dbReference type="Proteomes" id="UP001139701">
    <property type="component" value="Unassembled WGS sequence"/>
</dbReference>
<dbReference type="AlphaFoldDB" id="A0A9X1WZU3"/>
<proteinExistence type="predicted"/>
<dbReference type="RefSeq" id="WP_241572710.1">
    <property type="nucleotide sequence ID" value="NZ_JAKUML010000015.1"/>
</dbReference>
<accession>A0A9X1WZU3</accession>